<evidence type="ECO:0000313" key="4">
    <source>
        <dbReference type="Proteomes" id="UP000309215"/>
    </source>
</evidence>
<feature type="domain" description="Knr4/Smi1-like" evidence="2">
    <location>
        <begin position="33"/>
        <end position="185"/>
    </location>
</feature>
<gene>
    <name evidence="3" type="ORF">E8A74_06675</name>
</gene>
<organism evidence="3 4">
    <name type="scientific">Polyangium fumosum</name>
    <dbReference type="NCBI Taxonomy" id="889272"/>
    <lineage>
        <taxon>Bacteria</taxon>
        <taxon>Pseudomonadati</taxon>
        <taxon>Myxococcota</taxon>
        <taxon>Polyangia</taxon>
        <taxon>Polyangiales</taxon>
        <taxon>Polyangiaceae</taxon>
        <taxon>Polyangium</taxon>
    </lineage>
</organism>
<dbReference type="AlphaFoldDB" id="A0A4U1JJ47"/>
<keyword evidence="4" id="KW-1185">Reference proteome</keyword>
<name>A0A4U1JJ47_9BACT</name>
<protein>
    <recommendedName>
        <fullName evidence="2">Knr4/Smi1-like domain-containing protein</fullName>
    </recommendedName>
</protein>
<dbReference type="SMART" id="SM00860">
    <property type="entry name" value="SMI1_KNR4"/>
    <property type="match status" value="1"/>
</dbReference>
<accession>A0A4U1JJ47</accession>
<dbReference type="RefSeq" id="WP_136928085.1">
    <property type="nucleotide sequence ID" value="NZ_SSMQ01000005.1"/>
</dbReference>
<feature type="coiled-coil region" evidence="1">
    <location>
        <begin position="187"/>
        <end position="247"/>
    </location>
</feature>
<dbReference type="EMBL" id="SSMQ01000005">
    <property type="protein sequence ID" value="TKD11811.1"/>
    <property type="molecule type" value="Genomic_DNA"/>
</dbReference>
<dbReference type="InterPro" id="IPR018958">
    <property type="entry name" value="Knr4/Smi1-like_dom"/>
</dbReference>
<sequence>MTPEELLAEAFERIKAWMANHGAELLVQNLAPGASAERLRDAEAELGFSLGRDLRALWSLHDGQHEEMNGFVGAFDLFTIEGALSGRDTVMYALAFLRENPRTVPESGLTQDELFSDAWLPFAGRDADGLAVNTVSGRVFEILHDDSPPLRMHAASLVAWATAYASRVVADDYRVEEGFGDYYLELRDRKAERRQEERSRFEREERQRKAKMSVKELLGEAVSRNREDAAQEVLERAEQTSQAALAEAVALLFATGASPAFLAGTLRPRLNRLTLSAAKWKIVAEGGARMDNNAIRDIALARSRTAASS</sequence>
<dbReference type="OrthoDB" id="7593948at2"/>
<keyword evidence="1" id="KW-0175">Coiled coil</keyword>
<dbReference type="Proteomes" id="UP000309215">
    <property type="component" value="Unassembled WGS sequence"/>
</dbReference>
<dbReference type="SUPFAM" id="SSF160631">
    <property type="entry name" value="SMI1/KNR4-like"/>
    <property type="match status" value="1"/>
</dbReference>
<dbReference type="InterPro" id="IPR037883">
    <property type="entry name" value="Knr4/Smi1-like_sf"/>
</dbReference>
<proteinExistence type="predicted"/>
<evidence type="ECO:0000259" key="2">
    <source>
        <dbReference type="SMART" id="SM00860"/>
    </source>
</evidence>
<comment type="caution">
    <text evidence="3">The sequence shown here is derived from an EMBL/GenBank/DDBJ whole genome shotgun (WGS) entry which is preliminary data.</text>
</comment>
<reference evidence="3 4" key="1">
    <citation type="submission" date="2019-04" db="EMBL/GenBank/DDBJ databases">
        <authorList>
            <person name="Li Y."/>
            <person name="Wang J."/>
        </authorList>
    </citation>
    <scope>NUCLEOTIDE SEQUENCE [LARGE SCALE GENOMIC DNA]</scope>
    <source>
        <strain evidence="3 4">DSM 14668</strain>
    </source>
</reference>
<dbReference type="Pfam" id="PF09346">
    <property type="entry name" value="SMI1_KNR4"/>
    <property type="match status" value="1"/>
</dbReference>
<evidence type="ECO:0000256" key="1">
    <source>
        <dbReference type="SAM" id="Coils"/>
    </source>
</evidence>
<evidence type="ECO:0000313" key="3">
    <source>
        <dbReference type="EMBL" id="TKD11811.1"/>
    </source>
</evidence>